<dbReference type="Pfam" id="PF12680">
    <property type="entry name" value="SnoaL_2"/>
    <property type="match status" value="1"/>
</dbReference>
<proteinExistence type="predicted"/>
<dbReference type="CDD" id="cd00531">
    <property type="entry name" value="NTF2_like"/>
    <property type="match status" value="1"/>
</dbReference>
<evidence type="ECO:0000313" key="2">
    <source>
        <dbReference type="EMBL" id="MBB6634982.1"/>
    </source>
</evidence>
<evidence type="ECO:0000259" key="1">
    <source>
        <dbReference type="Pfam" id="PF12680"/>
    </source>
</evidence>
<dbReference type="Proteomes" id="UP000535838">
    <property type="component" value="Unassembled WGS sequence"/>
</dbReference>
<gene>
    <name evidence="2" type="ORF">H7B67_12750</name>
</gene>
<dbReference type="EMBL" id="JACJVQ010000008">
    <property type="protein sequence ID" value="MBB6634982.1"/>
    <property type="molecule type" value="Genomic_DNA"/>
</dbReference>
<organism evidence="2 3">
    <name type="scientific">Cohnella thailandensis</name>
    <dbReference type="NCBI Taxonomy" id="557557"/>
    <lineage>
        <taxon>Bacteria</taxon>
        <taxon>Bacillati</taxon>
        <taxon>Bacillota</taxon>
        <taxon>Bacilli</taxon>
        <taxon>Bacillales</taxon>
        <taxon>Paenibacillaceae</taxon>
        <taxon>Cohnella</taxon>
    </lineage>
</organism>
<name>A0A841SUQ1_9BACL</name>
<dbReference type="InterPro" id="IPR037401">
    <property type="entry name" value="SnoaL-like"/>
</dbReference>
<dbReference type="Gene3D" id="3.10.450.50">
    <property type="match status" value="1"/>
</dbReference>
<reference evidence="2 3" key="1">
    <citation type="submission" date="2020-08" db="EMBL/GenBank/DDBJ databases">
        <title>Cohnella phylogeny.</title>
        <authorList>
            <person name="Dunlap C."/>
        </authorList>
    </citation>
    <scope>NUCLEOTIDE SEQUENCE [LARGE SCALE GENOMIC DNA]</scope>
    <source>
        <strain evidence="2 3">DSM 25241</strain>
    </source>
</reference>
<keyword evidence="3" id="KW-1185">Reference proteome</keyword>
<dbReference type="RefSeq" id="WP_185120200.1">
    <property type="nucleotide sequence ID" value="NZ_JACJVQ010000008.1"/>
</dbReference>
<feature type="domain" description="SnoaL-like" evidence="1">
    <location>
        <begin position="32"/>
        <end position="138"/>
    </location>
</feature>
<dbReference type="InterPro" id="IPR032710">
    <property type="entry name" value="NTF2-like_dom_sf"/>
</dbReference>
<protein>
    <submittedName>
        <fullName evidence="2">Nuclear transport factor 2 family protein</fullName>
    </submittedName>
</protein>
<sequence>MLNQEIIRTEESQGKQVAQDETIRAKAQETFRNHLKHLSGGDIEAWVDLWQEDGVLEFPYGPAGFPDAKQGKEELYEYMKNFPKHFEVEFADLIFHPAQDPELTIAEFKSYGKHRETGNPYNQTYISVVRTKDGRIASYRDFWNPLVAIESVGSANDAVRFSE</sequence>
<comment type="caution">
    <text evidence="2">The sequence shown here is derived from an EMBL/GenBank/DDBJ whole genome shotgun (WGS) entry which is preliminary data.</text>
</comment>
<accession>A0A841SUQ1</accession>
<evidence type="ECO:0000313" key="3">
    <source>
        <dbReference type="Proteomes" id="UP000535838"/>
    </source>
</evidence>
<dbReference type="AlphaFoldDB" id="A0A841SUQ1"/>
<dbReference type="SUPFAM" id="SSF54427">
    <property type="entry name" value="NTF2-like"/>
    <property type="match status" value="1"/>
</dbReference>